<feature type="binding site" evidence="16">
    <location>
        <position position="142"/>
    </location>
    <ligand>
        <name>ATP</name>
        <dbReference type="ChEBI" id="CHEBI:30616"/>
    </ligand>
</feature>
<protein>
    <recommendedName>
        <fullName evidence="15 16">Type III pantothenate kinase</fullName>
        <ecNumber evidence="6 16">2.7.1.33</ecNumber>
    </recommendedName>
    <alternativeName>
        <fullName evidence="16">PanK-III</fullName>
    </alternativeName>
    <alternativeName>
        <fullName evidence="16">Pantothenic acid kinase</fullName>
    </alternativeName>
</protein>
<feature type="binding site" evidence="16">
    <location>
        <begin position="18"/>
        <end position="25"/>
    </location>
    <ligand>
        <name>ATP</name>
        <dbReference type="ChEBI" id="CHEBI:30616"/>
    </ligand>
</feature>
<dbReference type="HAMAP" id="MF_01274">
    <property type="entry name" value="Pantothen_kinase_3"/>
    <property type="match status" value="1"/>
</dbReference>
<dbReference type="Gene3D" id="3.30.420.40">
    <property type="match status" value="1"/>
</dbReference>
<keyword evidence="11 16" id="KW-0067">ATP-binding</keyword>
<comment type="function">
    <text evidence="16">Catalyzes the phosphorylation of pantothenate (Pan), the first step in CoA biosynthesis.</text>
</comment>
<dbReference type="CDD" id="cd24015">
    <property type="entry name" value="ASKHA_NBD_PanK-III"/>
    <property type="match status" value="1"/>
</dbReference>
<accession>A0A2S6CSS8</accession>
<evidence type="ECO:0000256" key="9">
    <source>
        <dbReference type="ARBA" id="ARBA00022741"/>
    </source>
</evidence>
<keyword evidence="10 16" id="KW-0418">Kinase</keyword>
<keyword evidence="16" id="KW-0479">Metal-binding</keyword>
<evidence type="ECO:0000256" key="6">
    <source>
        <dbReference type="ARBA" id="ARBA00012102"/>
    </source>
</evidence>
<dbReference type="GO" id="GO:0005524">
    <property type="term" value="F:ATP binding"/>
    <property type="evidence" value="ECO:0007669"/>
    <property type="project" value="UniProtKB-UniRule"/>
</dbReference>
<comment type="cofactor">
    <cofactor evidence="16">
        <name>NH4(+)</name>
        <dbReference type="ChEBI" id="CHEBI:28938"/>
    </cofactor>
    <cofactor evidence="16">
        <name>K(+)</name>
        <dbReference type="ChEBI" id="CHEBI:29103"/>
    </cofactor>
    <text evidence="16">A monovalent cation. Ammonium or potassium.</text>
</comment>
<dbReference type="InterPro" id="IPR043129">
    <property type="entry name" value="ATPase_NBD"/>
</dbReference>
<reference evidence="17 18" key="1">
    <citation type="submission" date="2018-02" db="EMBL/GenBank/DDBJ databases">
        <title>Discovery of a pederin family compound in a non-symbiotic bloom-forming cyanobacterium.</title>
        <authorList>
            <person name="Kust A."/>
            <person name="Mares J."/>
            <person name="Jokela J."/>
            <person name="Urajova P."/>
            <person name="Hajek J."/>
            <person name="Saurav K."/>
            <person name="Voracova K."/>
            <person name="Fewer D.P."/>
            <person name="Haapaniemi E."/>
            <person name="Permi P."/>
            <person name="Rehakova K."/>
            <person name="Sivonen K."/>
            <person name="Hrouzek P."/>
        </authorList>
    </citation>
    <scope>NUCLEOTIDE SEQUENCE [LARGE SCALE GENOMIC DNA]</scope>
    <source>
        <strain evidence="17 18">CHARLIE-1</strain>
    </source>
</reference>
<evidence type="ECO:0000256" key="7">
    <source>
        <dbReference type="ARBA" id="ARBA00022490"/>
    </source>
</evidence>
<dbReference type="SUPFAM" id="SSF53067">
    <property type="entry name" value="Actin-like ATPase domain"/>
    <property type="match status" value="1"/>
</dbReference>
<dbReference type="RefSeq" id="WP_104388485.1">
    <property type="nucleotide sequence ID" value="NZ_PGEM01000104.1"/>
</dbReference>
<dbReference type="Pfam" id="PF03309">
    <property type="entry name" value="Pan_kinase"/>
    <property type="match status" value="1"/>
</dbReference>
<organism evidence="17 18">
    <name type="scientific">Cuspidothrix issatschenkoi CHARLIE-1</name>
    <dbReference type="NCBI Taxonomy" id="2052836"/>
    <lineage>
        <taxon>Bacteria</taxon>
        <taxon>Bacillati</taxon>
        <taxon>Cyanobacteriota</taxon>
        <taxon>Cyanophyceae</taxon>
        <taxon>Nostocales</taxon>
        <taxon>Aphanizomenonaceae</taxon>
        <taxon>Cuspidothrix</taxon>
    </lineage>
</organism>
<evidence type="ECO:0000256" key="12">
    <source>
        <dbReference type="ARBA" id="ARBA00022958"/>
    </source>
</evidence>
<dbReference type="Proteomes" id="UP000239589">
    <property type="component" value="Unassembled WGS sequence"/>
</dbReference>
<comment type="similarity">
    <text evidence="14 16">Belongs to the type III pantothenate kinase family.</text>
</comment>
<dbReference type="GO" id="GO:0004594">
    <property type="term" value="F:pantothenate kinase activity"/>
    <property type="evidence" value="ECO:0007669"/>
    <property type="project" value="UniProtKB-UniRule"/>
</dbReference>
<name>A0A2S6CSS8_9CYAN</name>
<evidence type="ECO:0000256" key="5">
    <source>
        <dbReference type="ARBA" id="ARBA00011738"/>
    </source>
</evidence>
<evidence type="ECO:0000256" key="1">
    <source>
        <dbReference type="ARBA" id="ARBA00001206"/>
    </source>
</evidence>
<evidence type="ECO:0000313" key="18">
    <source>
        <dbReference type="Proteomes" id="UP000239589"/>
    </source>
</evidence>
<gene>
    <name evidence="16" type="primary">coaX</name>
    <name evidence="17" type="ORF">CUN59_14360</name>
</gene>
<dbReference type="UniPathway" id="UPA00241">
    <property type="reaction ID" value="UER00352"/>
</dbReference>
<feature type="binding site" evidence="16">
    <location>
        <position position="197"/>
    </location>
    <ligand>
        <name>substrate</name>
    </ligand>
</feature>
<feature type="active site" description="Proton acceptor" evidence="16">
    <location>
        <position position="119"/>
    </location>
</feature>
<dbReference type="EMBL" id="PGEM01000104">
    <property type="protein sequence ID" value="PPJ62670.1"/>
    <property type="molecule type" value="Genomic_DNA"/>
</dbReference>
<dbReference type="EC" id="2.7.1.33" evidence="6 16"/>
<feature type="binding site" evidence="16">
    <location>
        <position position="113"/>
    </location>
    <ligand>
        <name>substrate</name>
    </ligand>
</feature>
<dbReference type="GO" id="GO:0005737">
    <property type="term" value="C:cytoplasm"/>
    <property type="evidence" value="ECO:0007669"/>
    <property type="project" value="UniProtKB-SubCell"/>
</dbReference>
<evidence type="ECO:0000256" key="3">
    <source>
        <dbReference type="ARBA" id="ARBA00004496"/>
    </source>
</evidence>
<comment type="pathway">
    <text evidence="4 16">Cofactor biosynthesis; coenzyme A biosynthesis; CoA from (R)-pantothenate: step 1/5.</text>
</comment>
<keyword evidence="12 16" id="KW-0630">Potassium</keyword>
<evidence type="ECO:0000256" key="15">
    <source>
        <dbReference type="ARBA" id="ARBA00040883"/>
    </source>
</evidence>
<evidence type="ECO:0000256" key="10">
    <source>
        <dbReference type="ARBA" id="ARBA00022777"/>
    </source>
</evidence>
<dbReference type="PANTHER" id="PTHR34265:SF1">
    <property type="entry name" value="TYPE III PANTOTHENATE KINASE"/>
    <property type="match status" value="1"/>
</dbReference>
<dbReference type="NCBIfam" id="TIGR00671">
    <property type="entry name" value="baf"/>
    <property type="match status" value="1"/>
</dbReference>
<dbReference type="GO" id="GO:0046872">
    <property type="term" value="F:metal ion binding"/>
    <property type="evidence" value="ECO:0007669"/>
    <property type="project" value="UniProtKB-KW"/>
</dbReference>
<comment type="cofactor">
    <cofactor evidence="2">
        <name>K(+)</name>
        <dbReference type="ChEBI" id="CHEBI:29103"/>
    </cofactor>
</comment>
<comment type="caution">
    <text evidence="17">The sequence shown here is derived from an EMBL/GenBank/DDBJ whole genome shotgun (WGS) entry which is preliminary data.</text>
</comment>
<evidence type="ECO:0000256" key="2">
    <source>
        <dbReference type="ARBA" id="ARBA00001958"/>
    </source>
</evidence>
<dbReference type="InterPro" id="IPR004619">
    <property type="entry name" value="Type_III_PanK"/>
</dbReference>
<dbReference type="GO" id="GO:0015937">
    <property type="term" value="P:coenzyme A biosynthetic process"/>
    <property type="evidence" value="ECO:0007669"/>
    <property type="project" value="UniProtKB-UniRule"/>
</dbReference>
<dbReference type="NCBIfam" id="NF009871">
    <property type="entry name" value="PRK13331.1"/>
    <property type="match status" value="1"/>
</dbReference>
<evidence type="ECO:0000313" key="17">
    <source>
        <dbReference type="EMBL" id="PPJ62670.1"/>
    </source>
</evidence>
<keyword evidence="18" id="KW-1185">Reference proteome</keyword>
<dbReference type="PANTHER" id="PTHR34265">
    <property type="entry name" value="TYPE III PANTOTHENATE KINASE"/>
    <property type="match status" value="1"/>
</dbReference>
<proteinExistence type="inferred from homology"/>
<evidence type="ECO:0000256" key="11">
    <source>
        <dbReference type="ARBA" id="ARBA00022840"/>
    </source>
</evidence>
<keyword evidence="7 16" id="KW-0963">Cytoplasm</keyword>
<evidence type="ECO:0000256" key="8">
    <source>
        <dbReference type="ARBA" id="ARBA00022679"/>
    </source>
</evidence>
<evidence type="ECO:0000256" key="13">
    <source>
        <dbReference type="ARBA" id="ARBA00022993"/>
    </source>
</evidence>
<feature type="binding site" evidence="16">
    <location>
        <position position="139"/>
    </location>
    <ligand>
        <name>K(+)</name>
        <dbReference type="ChEBI" id="CHEBI:29103"/>
    </ligand>
</feature>
<sequence>MNNYFSSTNKQLPVLALIIGNSRLHWGLFIDKNLYTTGDISHLPISVIHQLAAYPTLDNWLTAISLPSDLPIAPDHPIPVILASVVPSQTAFWQNYPHLCLLTLADVPLQEMYPTLGIDRALAVWGAGITWGFPALVIDAGTALTFTGANAQKSLVGGAILPGLGLQFASLGQKTGQLPLLETGLISSLPPRFAMNTSRAIQSGIIYTLLAGIKDFIDHWLLLFPESKIIITGGDSDFLQKHLENQFPEIGNRLILEKNLIFLGMREVVIVNY</sequence>
<keyword evidence="8 16" id="KW-0808">Transferase</keyword>
<dbReference type="OrthoDB" id="482945at2"/>
<evidence type="ECO:0000256" key="14">
    <source>
        <dbReference type="ARBA" id="ARBA00038036"/>
    </source>
</evidence>
<dbReference type="AlphaFoldDB" id="A0A2S6CSS8"/>
<comment type="catalytic activity">
    <reaction evidence="1 16">
        <text>(R)-pantothenate + ATP = (R)-4'-phosphopantothenate + ADP + H(+)</text>
        <dbReference type="Rhea" id="RHEA:16373"/>
        <dbReference type="ChEBI" id="CHEBI:10986"/>
        <dbReference type="ChEBI" id="CHEBI:15378"/>
        <dbReference type="ChEBI" id="CHEBI:29032"/>
        <dbReference type="ChEBI" id="CHEBI:30616"/>
        <dbReference type="ChEBI" id="CHEBI:456216"/>
        <dbReference type="EC" id="2.7.1.33"/>
    </reaction>
</comment>
<evidence type="ECO:0000256" key="4">
    <source>
        <dbReference type="ARBA" id="ARBA00005225"/>
    </source>
</evidence>
<evidence type="ECO:0000256" key="16">
    <source>
        <dbReference type="HAMAP-Rule" id="MF_01274"/>
    </source>
</evidence>
<comment type="subcellular location">
    <subcellularLocation>
        <location evidence="3 16">Cytoplasm</location>
    </subcellularLocation>
</comment>
<feature type="binding site" evidence="16">
    <location>
        <begin position="117"/>
        <end position="120"/>
    </location>
    <ligand>
        <name>substrate</name>
    </ligand>
</feature>
<keyword evidence="9 16" id="KW-0547">Nucleotide-binding</keyword>
<comment type="subunit">
    <text evidence="5 16">Homodimer.</text>
</comment>
<keyword evidence="13 16" id="KW-0173">Coenzyme A biosynthesis</keyword>